<protein>
    <submittedName>
        <fullName evidence="3">Uncharacterized protein</fullName>
    </submittedName>
</protein>
<dbReference type="EMBL" id="WNKS01000014">
    <property type="protein sequence ID" value="MTV32235.1"/>
    <property type="molecule type" value="Genomic_DNA"/>
</dbReference>
<keyword evidence="2" id="KW-0472">Membrane</keyword>
<sequence>MTAVFGRRNRAPTPALKPAPSRAELALTPEQRAYLFAGDQPQASERTSAGAEAAPRLNRRAGLIACAALTAVTVALGSIGKHDVALLGMPSAMEPMSQDFLALIGPNAAAFVLAWTVVITFLNFSANLWLTRKLAGAFSLRNLPAYAGVGASIGWGMAWLAEALGLGASEIGLGMEALAGAGLSGFYRLLSGPARL</sequence>
<accession>A0A6N8DRR3</accession>
<proteinExistence type="predicted"/>
<feature type="transmembrane region" description="Helical" evidence="2">
    <location>
        <begin position="143"/>
        <end position="161"/>
    </location>
</feature>
<feature type="transmembrane region" description="Helical" evidence="2">
    <location>
        <begin position="173"/>
        <end position="190"/>
    </location>
</feature>
<evidence type="ECO:0000256" key="2">
    <source>
        <dbReference type="SAM" id="Phobius"/>
    </source>
</evidence>
<evidence type="ECO:0000313" key="3">
    <source>
        <dbReference type="EMBL" id="MTV32235.1"/>
    </source>
</evidence>
<organism evidence="3 4">
    <name type="scientific">Rhodoblastus acidophilus</name>
    <name type="common">Rhodopseudomonas acidophila</name>
    <dbReference type="NCBI Taxonomy" id="1074"/>
    <lineage>
        <taxon>Bacteria</taxon>
        <taxon>Pseudomonadati</taxon>
        <taxon>Pseudomonadota</taxon>
        <taxon>Alphaproteobacteria</taxon>
        <taxon>Hyphomicrobiales</taxon>
        <taxon>Rhodoblastaceae</taxon>
        <taxon>Rhodoblastus</taxon>
    </lineage>
</organism>
<dbReference type="RefSeq" id="WP_155446922.1">
    <property type="nucleotide sequence ID" value="NZ_JAOQNR010000011.1"/>
</dbReference>
<name>A0A6N8DRR3_RHOAC</name>
<reference evidence="3 4" key="1">
    <citation type="submission" date="2019-11" db="EMBL/GenBank/DDBJ databases">
        <title>Whole-genome sequence of a Rhodoblastus acidophilus DSM 142.</title>
        <authorList>
            <person name="Kyndt J.A."/>
            <person name="Meyer T.E."/>
        </authorList>
    </citation>
    <scope>NUCLEOTIDE SEQUENCE [LARGE SCALE GENOMIC DNA]</scope>
    <source>
        <strain evidence="3 4">DSM 142</strain>
    </source>
</reference>
<gene>
    <name evidence="3" type="ORF">GJ654_14695</name>
</gene>
<feature type="region of interest" description="Disordered" evidence="1">
    <location>
        <begin position="1"/>
        <end position="21"/>
    </location>
</feature>
<feature type="transmembrane region" description="Helical" evidence="2">
    <location>
        <begin position="61"/>
        <end position="80"/>
    </location>
</feature>
<keyword evidence="2" id="KW-1133">Transmembrane helix</keyword>
<comment type="caution">
    <text evidence="3">The sequence shown here is derived from an EMBL/GenBank/DDBJ whole genome shotgun (WGS) entry which is preliminary data.</text>
</comment>
<dbReference type="AlphaFoldDB" id="A0A6N8DRR3"/>
<dbReference type="OrthoDB" id="8457096at2"/>
<keyword evidence="2" id="KW-0812">Transmembrane</keyword>
<dbReference type="Proteomes" id="UP000439113">
    <property type="component" value="Unassembled WGS sequence"/>
</dbReference>
<evidence type="ECO:0000256" key="1">
    <source>
        <dbReference type="SAM" id="MobiDB-lite"/>
    </source>
</evidence>
<evidence type="ECO:0000313" key="4">
    <source>
        <dbReference type="Proteomes" id="UP000439113"/>
    </source>
</evidence>
<feature type="transmembrane region" description="Helical" evidence="2">
    <location>
        <begin position="100"/>
        <end position="122"/>
    </location>
</feature>